<dbReference type="PANTHER" id="PTHR43046">
    <property type="entry name" value="GDP-MANNOSE MANNOSYL HYDROLASE"/>
    <property type="match status" value="1"/>
</dbReference>
<protein>
    <submittedName>
        <fullName evidence="4">ADP-ribose pyrophosphatase YjhB (NUDIX family)</fullName>
    </submittedName>
</protein>
<reference evidence="4 5" key="1">
    <citation type="submission" date="2018-05" db="EMBL/GenBank/DDBJ databases">
        <title>Genomic Encyclopedia of Type Strains, Phase IV (KMG-IV): sequencing the most valuable type-strain genomes for metagenomic binning, comparative biology and taxonomic classification.</title>
        <authorList>
            <person name="Goeker M."/>
        </authorList>
    </citation>
    <scope>NUCLEOTIDE SEQUENCE [LARGE SCALE GENOMIC DNA]</scope>
    <source>
        <strain evidence="4 5">DSM 19792</strain>
    </source>
</reference>
<evidence type="ECO:0000313" key="4">
    <source>
        <dbReference type="EMBL" id="PXX34934.1"/>
    </source>
</evidence>
<dbReference type="InterPro" id="IPR015797">
    <property type="entry name" value="NUDIX_hydrolase-like_dom_sf"/>
</dbReference>
<name>A0A318IQL9_9BURK</name>
<keyword evidence="2" id="KW-0378">Hydrolase</keyword>
<sequence length="177" mass="20147">MRKQIRDEVISITPFDAMEGEDISRCLAWIDSGLELCRIAKPATPPMHLVSYFVVVDEGHVLLVDHRNAQLWLPPGGHVEPGEHPRVTVERELQEELGFAALHPIDAPLFVTITTTVGLTAGHTDVSLWYVVRASRHQSFQFDESEFVDVRWFSFKEVPFERTDPHMKRFIAKLASS</sequence>
<dbReference type="PANTHER" id="PTHR43046:SF14">
    <property type="entry name" value="MUTT_NUDIX FAMILY PROTEIN"/>
    <property type="match status" value="1"/>
</dbReference>
<proteinExistence type="predicted"/>
<evidence type="ECO:0000313" key="5">
    <source>
        <dbReference type="Proteomes" id="UP000247792"/>
    </source>
</evidence>
<dbReference type="GO" id="GO:0016787">
    <property type="term" value="F:hydrolase activity"/>
    <property type="evidence" value="ECO:0007669"/>
    <property type="project" value="UniProtKB-KW"/>
</dbReference>
<dbReference type="Pfam" id="PF00293">
    <property type="entry name" value="NUDIX"/>
    <property type="match status" value="1"/>
</dbReference>
<comment type="cofactor">
    <cofactor evidence="1">
        <name>Mg(2+)</name>
        <dbReference type="ChEBI" id="CHEBI:18420"/>
    </cofactor>
</comment>
<dbReference type="Proteomes" id="UP000247792">
    <property type="component" value="Unassembled WGS sequence"/>
</dbReference>
<dbReference type="Gene3D" id="3.90.79.10">
    <property type="entry name" value="Nucleoside Triphosphate Pyrophosphohydrolase"/>
    <property type="match status" value="1"/>
</dbReference>
<evidence type="ECO:0000259" key="3">
    <source>
        <dbReference type="PROSITE" id="PS51462"/>
    </source>
</evidence>
<dbReference type="RefSeq" id="WP_110258398.1">
    <property type="nucleotide sequence ID" value="NZ_QJKB01000024.1"/>
</dbReference>
<gene>
    <name evidence="4" type="ORF">DFR42_12413</name>
</gene>
<evidence type="ECO:0000256" key="1">
    <source>
        <dbReference type="ARBA" id="ARBA00001946"/>
    </source>
</evidence>
<dbReference type="InterPro" id="IPR000086">
    <property type="entry name" value="NUDIX_hydrolase_dom"/>
</dbReference>
<organism evidence="4 5">
    <name type="scientific">Undibacterium pigrum</name>
    <dbReference type="NCBI Taxonomy" id="401470"/>
    <lineage>
        <taxon>Bacteria</taxon>
        <taxon>Pseudomonadati</taxon>
        <taxon>Pseudomonadota</taxon>
        <taxon>Betaproteobacteria</taxon>
        <taxon>Burkholderiales</taxon>
        <taxon>Oxalobacteraceae</taxon>
        <taxon>Undibacterium</taxon>
    </lineage>
</organism>
<accession>A0A318IQL9</accession>
<dbReference type="PROSITE" id="PS51462">
    <property type="entry name" value="NUDIX"/>
    <property type="match status" value="1"/>
</dbReference>
<dbReference type="EMBL" id="QJKB01000024">
    <property type="protein sequence ID" value="PXX34934.1"/>
    <property type="molecule type" value="Genomic_DNA"/>
</dbReference>
<dbReference type="SUPFAM" id="SSF55811">
    <property type="entry name" value="Nudix"/>
    <property type="match status" value="1"/>
</dbReference>
<comment type="caution">
    <text evidence="4">The sequence shown here is derived from an EMBL/GenBank/DDBJ whole genome shotgun (WGS) entry which is preliminary data.</text>
</comment>
<dbReference type="CDD" id="cd03674">
    <property type="entry name" value="NUDIX_Hydrolase"/>
    <property type="match status" value="1"/>
</dbReference>
<dbReference type="OrthoDB" id="5511555at2"/>
<dbReference type="PROSITE" id="PS00893">
    <property type="entry name" value="NUDIX_BOX"/>
    <property type="match status" value="1"/>
</dbReference>
<dbReference type="AlphaFoldDB" id="A0A318IQL9"/>
<feature type="domain" description="Nudix hydrolase" evidence="3">
    <location>
        <begin position="46"/>
        <end position="176"/>
    </location>
</feature>
<keyword evidence="5" id="KW-1185">Reference proteome</keyword>
<dbReference type="InterPro" id="IPR020084">
    <property type="entry name" value="NUDIX_hydrolase_CS"/>
</dbReference>
<evidence type="ECO:0000256" key="2">
    <source>
        <dbReference type="ARBA" id="ARBA00022801"/>
    </source>
</evidence>